<name>A0AAW2EKA6_9HYME</name>
<evidence type="ECO:0000313" key="2">
    <source>
        <dbReference type="Proteomes" id="UP001430953"/>
    </source>
</evidence>
<gene>
    <name evidence="1" type="ORF">PUN28_017795</name>
</gene>
<organism evidence="1 2">
    <name type="scientific">Cardiocondyla obscurior</name>
    <dbReference type="NCBI Taxonomy" id="286306"/>
    <lineage>
        <taxon>Eukaryota</taxon>
        <taxon>Metazoa</taxon>
        <taxon>Ecdysozoa</taxon>
        <taxon>Arthropoda</taxon>
        <taxon>Hexapoda</taxon>
        <taxon>Insecta</taxon>
        <taxon>Pterygota</taxon>
        <taxon>Neoptera</taxon>
        <taxon>Endopterygota</taxon>
        <taxon>Hymenoptera</taxon>
        <taxon>Apocrita</taxon>
        <taxon>Aculeata</taxon>
        <taxon>Formicoidea</taxon>
        <taxon>Formicidae</taxon>
        <taxon>Myrmicinae</taxon>
        <taxon>Cardiocondyla</taxon>
    </lineage>
</organism>
<proteinExistence type="predicted"/>
<comment type="caution">
    <text evidence="1">The sequence shown here is derived from an EMBL/GenBank/DDBJ whole genome shotgun (WGS) entry which is preliminary data.</text>
</comment>
<evidence type="ECO:0000313" key="1">
    <source>
        <dbReference type="EMBL" id="KAL0103758.1"/>
    </source>
</evidence>
<dbReference type="EMBL" id="JADYXP020000021">
    <property type="protein sequence ID" value="KAL0103758.1"/>
    <property type="molecule type" value="Genomic_DNA"/>
</dbReference>
<keyword evidence="2" id="KW-1185">Reference proteome</keyword>
<sequence length="106" mass="11192">MRVRIAMGQREDVVIDEINVRGAVEVMRNPTTVMSIVTDDESEGAVRGAVKETNVVRDDKEAAIAVQAAVENEDAARGAVEAAGMVRVVGEATKAGRVVVESEVAV</sequence>
<dbReference type="AlphaFoldDB" id="A0AAW2EKA6"/>
<dbReference type="Proteomes" id="UP001430953">
    <property type="component" value="Unassembled WGS sequence"/>
</dbReference>
<protein>
    <submittedName>
        <fullName evidence="1">Uncharacterized protein</fullName>
    </submittedName>
</protein>
<accession>A0AAW2EKA6</accession>
<reference evidence="1 2" key="1">
    <citation type="submission" date="2023-03" db="EMBL/GenBank/DDBJ databases">
        <title>High recombination rates correlate with genetic variation in Cardiocondyla obscurior ants.</title>
        <authorList>
            <person name="Errbii M."/>
        </authorList>
    </citation>
    <scope>NUCLEOTIDE SEQUENCE [LARGE SCALE GENOMIC DNA]</scope>
    <source>
        <strain evidence="1">Alpha-2009</strain>
        <tissue evidence="1">Whole body</tissue>
    </source>
</reference>